<sequence length="45" mass="5398">MFFFILGIFFKNISLNLLQKLVKPFIFEEEEEEEEEEEVLRSSGV</sequence>
<dbReference type="Proteomes" id="UP000018735">
    <property type="component" value="Chromosome"/>
</dbReference>
<dbReference type="AlphaFoldDB" id="A0A0F6CLM9"/>
<dbReference type="HOGENOM" id="CLU_3202256_0_0_14"/>
<reference evidence="1 2" key="1">
    <citation type="journal article" date="2011" name="PLoS ONE">
        <title>Core proteome of the minimal cell: comparative proteomics of three mollicute species.</title>
        <authorList>
            <person name="Fisunov G.Y."/>
            <person name="Alexeev D.G."/>
            <person name="Bazaleev N.A."/>
            <person name="Ladygina V.G."/>
            <person name="Galyamina M.A."/>
            <person name="Kondratov I.G."/>
            <person name="Zhukova N.A."/>
            <person name="Serebryakova M.V."/>
            <person name="Demina I.A."/>
            <person name="Govorun V.M."/>
        </authorList>
    </citation>
    <scope>NUCLEOTIDE SEQUENCE [LARGE SCALE GENOMIC DNA]</scope>
    <source>
        <strain evidence="1 2">S6</strain>
    </source>
</reference>
<dbReference type="KEGG" id="mgz:GCW_01945"/>
<evidence type="ECO:0000313" key="1">
    <source>
        <dbReference type="EMBL" id="AHC00002.1"/>
    </source>
</evidence>
<name>A0A0F6CLM9_MYCGL</name>
<gene>
    <name evidence="1" type="ORF">GCW_01945</name>
</gene>
<accession>A0A0F6CLM9</accession>
<evidence type="ECO:0000313" key="2">
    <source>
        <dbReference type="Proteomes" id="UP000018735"/>
    </source>
</evidence>
<dbReference type="EMBL" id="CP006916">
    <property type="protein sequence ID" value="AHC00002.1"/>
    <property type="molecule type" value="Genomic_DNA"/>
</dbReference>
<protein>
    <submittedName>
        <fullName evidence="1">Uncharacterized protein</fullName>
    </submittedName>
</protein>
<organism evidence="1 2">
    <name type="scientific">Mycoplasmoides gallisepticum S6</name>
    <dbReference type="NCBI Taxonomy" id="1006581"/>
    <lineage>
        <taxon>Bacteria</taxon>
        <taxon>Bacillati</taxon>
        <taxon>Mycoplasmatota</taxon>
        <taxon>Mycoplasmoidales</taxon>
        <taxon>Mycoplasmoidaceae</taxon>
        <taxon>Mycoplasmoides</taxon>
    </lineage>
</organism>
<proteinExistence type="predicted"/>